<dbReference type="InterPro" id="IPR004367">
    <property type="entry name" value="Cyclin_C-dom"/>
</dbReference>
<keyword evidence="8" id="KW-1185">Reference proteome</keyword>
<sequence length="360" mass="40885">MDEPACSLSISSLLCQEDATDLDLDLDLELEFEDELCQAYLLLKDAIFTDEEYIQELASRERSSFERQDHEFSSCDECLVPADNWFKRARSDAIRWILNVSPRLIDLSMCVCVCVCVCVYSSSQTLMCVVQTTARFGFGFQTAYLAVNYHDRFLGRRRIDNGKPWATRLLSTACLSVAAKMEERRVPPLSEMQNEGYAFDSNAVQRMELLLLDTLQWRTNCVTPFDYLSYFRSKFQCEESLHKAIDFIFAAIDAINLTTCRSSAVAAAAILAASSEIYSKELLETKMSTTSLFQSFSEKEHVFSCYGIMTKDLPKNMMTPKRLSSSEASENYSSITVAIDSASISSSRTKRRRLRLPDIH</sequence>
<feature type="domain" description="Cyclin-like" evidence="5">
    <location>
        <begin position="125"/>
        <end position="213"/>
    </location>
</feature>
<dbReference type="Proteomes" id="UP000317650">
    <property type="component" value="Chromosome 10"/>
</dbReference>
<evidence type="ECO:0000256" key="2">
    <source>
        <dbReference type="ARBA" id="ARBA00023127"/>
    </source>
</evidence>
<dbReference type="EMBL" id="PYDT01000008">
    <property type="protein sequence ID" value="THU52336.1"/>
    <property type="molecule type" value="Genomic_DNA"/>
</dbReference>
<reference evidence="7 8" key="1">
    <citation type="journal article" date="2019" name="Nat. Plants">
        <title>Genome sequencing of Musa balbisiana reveals subgenome evolution and function divergence in polyploid bananas.</title>
        <authorList>
            <person name="Yao X."/>
        </authorList>
    </citation>
    <scope>NUCLEOTIDE SEQUENCE [LARGE SCALE GENOMIC DNA]</scope>
    <source>
        <strain evidence="8">cv. DH-PKW</strain>
        <tissue evidence="7">Leaves</tissue>
    </source>
</reference>
<dbReference type="SMART" id="SM00385">
    <property type="entry name" value="CYCLIN"/>
    <property type="match status" value="1"/>
</dbReference>
<dbReference type="InterPro" id="IPR006671">
    <property type="entry name" value="Cyclin_N"/>
</dbReference>
<dbReference type="InterPro" id="IPR036915">
    <property type="entry name" value="Cyclin-like_sf"/>
</dbReference>
<dbReference type="InterPro" id="IPR013763">
    <property type="entry name" value="Cyclin-like_dom"/>
</dbReference>
<evidence type="ECO:0000313" key="7">
    <source>
        <dbReference type="EMBL" id="THU52336.1"/>
    </source>
</evidence>
<comment type="caution">
    <text evidence="7">The sequence shown here is derived from an EMBL/GenBank/DDBJ whole genome shotgun (WGS) entry which is preliminary data.</text>
</comment>
<evidence type="ECO:0000259" key="6">
    <source>
        <dbReference type="SMART" id="SM01332"/>
    </source>
</evidence>
<gene>
    <name evidence="7" type="ORF">C4D60_Mb10t02940</name>
</gene>
<evidence type="ECO:0000256" key="1">
    <source>
        <dbReference type="ARBA" id="ARBA00022618"/>
    </source>
</evidence>
<dbReference type="Gene3D" id="1.10.472.10">
    <property type="entry name" value="Cyclin-like"/>
    <property type="match status" value="2"/>
</dbReference>
<dbReference type="InterPro" id="IPR039361">
    <property type="entry name" value="Cyclin"/>
</dbReference>
<organism evidence="7 8">
    <name type="scientific">Musa balbisiana</name>
    <name type="common">Banana</name>
    <dbReference type="NCBI Taxonomy" id="52838"/>
    <lineage>
        <taxon>Eukaryota</taxon>
        <taxon>Viridiplantae</taxon>
        <taxon>Streptophyta</taxon>
        <taxon>Embryophyta</taxon>
        <taxon>Tracheophyta</taxon>
        <taxon>Spermatophyta</taxon>
        <taxon>Magnoliopsida</taxon>
        <taxon>Liliopsida</taxon>
        <taxon>Zingiberales</taxon>
        <taxon>Musaceae</taxon>
        <taxon>Musa</taxon>
    </lineage>
</organism>
<feature type="domain" description="Cyclin C-terminal" evidence="6">
    <location>
        <begin position="222"/>
        <end position="347"/>
    </location>
</feature>
<accession>A0A4V4H4I8</accession>
<evidence type="ECO:0000259" key="5">
    <source>
        <dbReference type="SMART" id="SM00385"/>
    </source>
</evidence>
<evidence type="ECO:0000256" key="3">
    <source>
        <dbReference type="ARBA" id="ARBA00023306"/>
    </source>
</evidence>
<name>A0A4V4H4I8_MUSBA</name>
<dbReference type="SUPFAM" id="SSF47954">
    <property type="entry name" value="Cyclin-like"/>
    <property type="match status" value="1"/>
</dbReference>
<dbReference type="SMART" id="SM01332">
    <property type="entry name" value="Cyclin_C"/>
    <property type="match status" value="1"/>
</dbReference>
<dbReference type="STRING" id="52838.A0A4V4H4I8"/>
<comment type="similarity">
    <text evidence="4">Belongs to the cyclin family.</text>
</comment>
<keyword evidence="3" id="KW-0131">Cell cycle</keyword>
<proteinExistence type="inferred from homology"/>
<evidence type="ECO:0000256" key="4">
    <source>
        <dbReference type="RuleBase" id="RU000383"/>
    </source>
</evidence>
<keyword evidence="2 4" id="KW-0195">Cyclin</keyword>
<dbReference type="GO" id="GO:0051301">
    <property type="term" value="P:cell division"/>
    <property type="evidence" value="ECO:0007669"/>
    <property type="project" value="UniProtKB-KW"/>
</dbReference>
<protein>
    <recommendedName>
        <fullName evidence="9">Cyclin N-terminal domain-containing protein</fullName>
    </recommendedName>
</protein>
<dbReference type="Pfam" id="PF00134">
    <property type="entry name" value="Cyclin_N"/>
    <property type="match status" value="1"/>
</dbReference>
<dbReference type="AlphaFoldDB" id="A0A4V4H4I8"/>
<evidence type="ECO:0000313" key="8">
    <source>
        <dbReference type="Proteomes" id="UP000317650"/>
    </source>
</evidence>
<evidence type="ECO:0008006" key="9">
    <source>
        <dbReference type="Google" id="ProtNLM"/>
    </source>
</evidence>
<keyword evidence="1" id="KW-0132">Cell division</keyword>
<dbReference type="PANTHER" id="PTHR10177">
    <property type="entry name" value="CYCLINS"/>
    <property type="match status" value="1"/>
</dbReference>